<dbReference type="OrthoDB" id="9762826at2"/>
<dbReference type="Gene3D" id="3.30.565.10">
    <property type="entry name" value="Histidine kinase-like ATPase, C-terminal domain"/>
    <property type="match status" value="1"/>
</dbReference>
<feature type="domain" description="HAMP" evidence="16">
    <location>
        <begin position="203"/>
        <end position="255"/>
    </location>
</feature>
<protein>
    <recommendedName>
        <fullName evidence="3">histidine kinase</fullName>
        <ecNumber evidence="3">2.7.13.3</ecNumber>
    </recommendedName>
</protein>
<dbReference type="EC" id="2.7.13.3" evidence="3"/>
<dbReference type="Pfam" id="PF00672">
    <property type="entry name" value="HAMP"/>
    <property type="match status" value="1"/>
</dbReference>
<accession>R1AV97</accession>
<keyword evidence="11 14" id="KW-1133">Transmembrane helix</keyword>
<dbReference type="PROSITE" id="PS50885">
    <property type="entry name" value="HAMP"/>
    <property type="match status" value="1"/>
</dbReference>
<dbReference type="eggNOG" id="COG2205">
    <property type="taxonomic scope" value="Bacteria"/>
</dbReference>
<dbReference type="SMART" id="SM00387">
    <property type="entry name" value="HATPase_c"/>
    <property type="match status" value="1"/>
</dbReference>
<evidence type="ECO:0000256" key="2">
    <source>
        <dbReference type="ARBA" id="ARBA00004651"/>
    </source>
</evidence>
<dbReference type="GO" id="GO:0005524">
    <property type="term" value="F:ATP binding"/>
    <property type="evidence" value="ECO:0007669"/>
    <property type="project" value="UniProtKB-KW"/>
</dbReference>
<name>R1AV97_9FIRM</name>
<dbReference type="SMART" id="SM00388">
    <property type="entry name" value="HisKA"/>
    <property type="match status" value="1"/>
</dbReference>
<evidence type="ECO:0000256" key="9">
    <source>
        <dbReference type="ARBA" id="ARBA00022777"/>
    </source>
</evidence>
<dbReference type="InterPro" id="IPR004358">
    <property type="entry name" value="Sig_transdc_His_kin-like_C"/>
</dbReference>
<comment type="subcellular location">
    <subcellularLocation>
        <location evidence="2">Cell membrane</location>
        <topology evidence="2">Multi-pass membrane protein</topology>
    </subcellularLocation>
</comment>
<keyword evidence="17" id="KW-0406">Ion transport</keyword>
<keyword evidence="5" id="KW-0597">Phosphoprotein</keyword>
<dbReference type="CDD" id="cd06225">
    <property type="entry name" value="HAMP"/>
    <property type="match status" value="1"/>
</dbReference>
<dbReference type="FunFam" id="1.10.287.130:FF:000001">
    <property type="entry name" value="Two-component sensor histidine kinase"/>
    <property type="match status" value="1"/>
</dbReference>
<evidence type="ECO:0000259" key="15">
    <source>
        <dbReference type="PROSITE" id="PS50109"/>
    </source>
</evidence>
<comment type="catalytic activity">
    <reaction evidence="1">
        <text>ATP + protein L-histidine = ADP + protein N-phospho-L-histidine.</text>
        <dbReference type="EC" id="2.7.13.3"/>
    </reaction>
</comment>
<dbReference type="RefSeq" id="WP_006310026.1">
    <property type="nucleotide sequence ID" value="NZ_ARZA01000082.1"/>
</dbReference>
<sequence length="479" mass="54731">MKSILGKLWLGITSLVVFILLIVWIFQVGLLNKFYISERKNILINEGKQIAELILNSNQYGITEKIIDEIHSFSSSYNTNVVIANSKSNIIFYSVPKIFVRNNIEADEILRRSLFYLYNDPYIQKNIVQGNIFTVQKHNPAFKDRLIIVGIPIKNKNNIIGTILLTSPLAPIEEASSILRKQLSLISIISLLIGTLLALVFSKTFTKPILKIINTSKRIAKGDFEANVDINSEDEIGILGDTVNNMAVQLGQIEKLRKEFIANISHELKTPISLIKAYAELVMDVDDNEKDRKEHLNVIIDESNRLNRMVEDILYLSKMEANYSNPYLSKFPIINVIEDVIQKLSFFADKKNISINIDIDNQSTEIYADKEKIHQVFFNLINNAIRHSFENGQVTIKVYNINNIVKVEISDNGKGIPEEDLPYIWDRFYKADKSRKRNDSGTGLGMSIVKNILEIHNFNYGIKSKINQGTTVWFEIKKT</sequence>
<evidence type="ECO:0000256" key="6">
    <source>
        <dbReference type="ARBA" id="ARBA00022679"/>
    </source>
</evidence>
<keyword evidence="9 17" id="KW-0418">Kinase</keyword>
<keyword evidence="12" id="KW-0902">Two-component regulatory system</keyword>
<comment type="caution">
    <text evidence="17">The sequence shown here is derived from an EMBL/GenBank/DDBJ whole genome shotgun (WGS) entry which is preliminary data.</text>
</comment>
<feature type="transmembrane region" description="Helical" evidence="14">
    <location>
        <begin position="183"/>
        <end position="201"/>
    </location>
</feature>
<gene>
    <name evidence="17" type="ORF">L21TH_0824</name>
</gene>
<evidence type="ECO:0000313" key="17">
    <source>
        <dbReference type="EMBL" id="EOD01113.1"/>
    </source>
</evidence>
<dbReference type="GO" id="GO:0034220">
    <property type="term" value="P:monoatomic ion transmembrane transport"/>
    <property type="evidence" value="ECO:0007669"/>
    <property type="project" value="UniProtKB-KW"/>
</dbReference>
<dbReference type="PANTHER" id="PTHR45528">
    <property type="entry name" value="SENSOR HISTIDINE KINASE CPXA"/>
    <property type="match status" value="1"/>
</dbReference>
<dbReference type="SUPFAM" id="SSF158472">
    <property type="entry name" value="HAMP domain-like"/>
    <property type="match status" value="1"/>
</dbReference>
<dbReference type="AlphaFoldDB" id="R1AV97"/>
<dbReference type="SUPFAM" id="SSF47384">
    <property type="entry name" value="Homodimeric domain of signal transducing histidine kinase"/>
    <property type="match status" value="1"/>
</dbReference>
<keyword evidence="18" id="KW-1185">Reference proteome</keyword>
<dbReference type="InterPro" id="IPR036890">
    <property type="entry name" value="HATPase_C_sf"/>
</dbReference>
<dbReference type="PANTHER" id="PTHR45528:SF1">
    <property type="entry name" value="SENSOR HISTIDINE KINASE CPXA"/>
    <property type="match status" value="1"/>
</dbReference>
<dbReference type="SMART" id="SM00304">
    <property type="entry name" value="HAMP"/>
    <property type="match status" value="1"/>
</dbReference>
<dbReference type="STRING" id="1304284.L21TH_0824"/>
<keyword evidence="17" id="KW-0813">Transport</keyword>
<dbReference type="GO" id="GO:0000155">
    <property type="term" value="F:phosphorelay sensor kinase activity"/>
    <property type="evidence" value="ECO:0007669"/>
    <property type="project" value="InterPro"/>
</dbReference>
<reference evidence="17 18" key="1">
    <citation type="journal article" date="2015" name="Geomicrobiol. J.">
        <title>Caldisalinibacter kiritimatiensis gen. nov., sp. nov., a moderately thermohalophilic thiosulfate-reducing bacterium from a hypersaline microbial mat.</title>
        <authorList>
            <person name="Ben Hania W."/>
            <person name="Joseph M."/>
            <person name="Fiebig A."/>
            <person name="Bunk B."/>
            <person name="Klenk H.-P."/>
            <person name="Fardeau M.-L."/>
            <person name="Spring S."/>
        </authorList>
    </citation>
    <scope>NUCLEOTIDE SEQUENCE [LARGE SCALE GENOMIC DNA]</scope>
    <source>
        <strain evidence="17 18">L21-TH-D2</strain>
    </source>
</reference>
<evidence type="ECO:0000256" key="3">
    <source>
        <dbReference type="ARBA" id="ARBA00012438"/>
    </source>
</evidence>
<dbReference type="Pfam" id="PF00512">
    <property type="entry name" value="HisKA"/>
    <property type="match status" value="1"/>
</dbReference>
<keyword evidence="4" id="KW-1003">Cell membrane</keyword>
<organism evidence="17 18">
    <name type="scientific">Caldisalinibacter kiritimatiensis</name>
    <dbReference type="NCBI Taxonomy" id="1304284"/>
    <lineage>
        <taxon>Bacteria</taxon>
        <taxon>Bacillati</taxon>
        <taxon>Bacillota</taxon>
        <taxon>Tissierellia</taxon>
        <taxon>Tissierellales</taxon>
        <taxon>Thermohalobacteraceae</taxon>
        <taxon>Caldisalinibacter</taxon>
    </lineage>
</organism>
<dbReference type="Gene3D" id="6.10.340.10">
    <property type="match status" value="1"/>
</dbReference>
<evidence type="ECO:0000256" key="11">
    <source>
        <dbReference type="ARBA" id="ARBA00022989"/>
    </source>
</evidence>
<evidence type="ECO:0000313" key="18">
    <source>
        <dbReference type="Proteomes" id="UP000013378"/>
    </source>
</evidence>
<keyword evidence="17" id="KW-0407">Ion channel</keyword>
<dbReference type="Gene3D" id="1.10.287.130">
    <property type="match status" value="1"/>
</dbReference>
<keyword evidence="6" id="KW-0808">Transferase</keyword>
<keyword evidence="10" id="KW-0067">ATP-binding</keyword>
<evidence type="ECO:0000256" key="1">
    <source>
        <dbReference type="ARBA" id="ARBA00000085"/>
    </source>
</evidence>
<dbReference type="Proteomes" id="UP000013378">
    <property type="component" value="Unassembled WGS sequence"/>
</dbReference>
<dbReference type="FunFam" id="3.30.565.10:FF:000006">
    <property type="entry name" value="Sensor histidine kinase WalK"/>
    <property type="match status" value="1"/>
</dbReference>
<dbReference type="InterPro" id="IPR050398">
    <property type="entry name" value="HssS/ArlS-like"/>
</dbReference>
<dbReference type="Pfam" id="PF02518">
    <property type="entry name" value="HATPase_c"/>
    <property type="match status" value="1"/>
</dbReference>
<evidence type="ECO:0000256" key="14">
    <source>
        <dbReference type="SAM" id="Phobius"/>
    </source>
</evidence>
<feature type="domain" description="Histidine kinase" evidence="15">
    <location>
        <begin position="263"/>
        <end position="479"/>
    </location>
</feature>
<dbReference type="EMBL" id="ARZA01000082">
    <property type="protein sequence ID" value="EOD01113.1"/>
    <property type="molecule type" value="Genomic_DNA"/>
</dbReference>
<dbReference type="CDD" id="cd00075">
    <property type="entry name" value="HATPase"/>
    <property type="match status" value="1"/>
</dbReference>
<evidence type="ECO:0000256" key="12">
    <source>
        <dbReference type="ARBA" id="ARBA00023012"/>
    </source>
</evidence>
<evidence type="ECO:0000256" key="7">
    <source>
        <dbReference type="ARBA" id="ARBA00022692"/>
    </source>
</evidence>
<evidence type="ECO:0000256" key="8">
    <source>
        <dbReference type="ARBA" id="ARBA00022741"/>
    </source>
</evidence>
<keyword evidence="7 14" id="KW-0812">Transmembrane</keyword>
<dbReference type="InterPro" id="IPR003594">
    <property type="entry name" value="HATPase_dom"/>
</dbReference>
<feature type="transmembrane region" description="Helical" evidence="14">
    <location>
        <begin position="12"/>
        <end position="31"/>
    </location>
</feature>
<dbReference type="SUPFAM" id="SSF55874">
    <property type="entry name" value="ATPase domain of HSP90 chaperone/DNA topoisomerase II/histidine kinase"/>
    <property type="match status" value="1"/>
</dbReference>
<dbReference type="InterPro" id="IPR036097">
    <property type="entry name" value="HisK_dim/P_sf"/>
</dbReference>
<proteinExistence type="predicted"/>
<evidence type="ECO:0000256" key="4">
    <source>
        <dbReference type="ARBA" id="ARBA00022475"/>
    </source>
</evidence>
<dbReference type="InterPro" id="IPR003661">
    <property type="entry name" value="HisK_dim/P_dom"/>
</dbReference>
<dbReference type="InterPro" id="IPR003660">
    <property type="entry name" value="HAMP_dom"/>
</dbReference>
<evidence type="ECO:0000256" key="10">
    <source>
        <dbReference type="ARBA" id="ARBA00022840"/>
    </source>
</evidence>
<dbReference type="GO" id="GO:0005886">
    <property type="term" value="C:plasma membrane"/>
    <property type="evidence" value="ECO:0007669"/>
    <property type="project" value="UniProtKB-SubCell"/>
</dbReference>
<evidence type="ECO:0000256" key="13">
    <source>
        <dbReference type="ARBA" id="ARBA00023136"/>
    </source>
</evidence>
<evidence type="ECO:0000259" key="16">
    <source>
        <dbReference type="PROSITE" id="PS50885"/>
    </source>
</evidence>
<keyword evidence="13 14" id="KW-0472">Membrane</keyword>
<keyword evidence="8" id="KW-0547">Nucleotide-binding</keyword>
<dbReference type="InterPro" id="IPR005467">
    <property type="entry name" value="His_kinase_dom"/>
</dbReference>
<evidence type="ECO:0000256" key="5">
    <source>
        <dbReference type="ARBA" id="ARBA00022553"/>
    </source>
</evidence>
<dbReference type="PRINTS" id="PR00344">
    <property type="entry name" value="BCTRLSENSOR"/>
</dbReference>
<dbReference type="CDD" id="cd00082">
    <property type="entry name" value="HisKA"/>
    <property type="match status" value="1"/>
</dbReference>
<dbReference type="PROSITE" id="PS50109">
    <property type="entry name" value="HIS_KIN"/>
    <property type="match status" value="1"/>
</dbReference>